<dbReference type="Proteomes" id="UP001221898">
    <property type="component" value="Unassembled WGS sequence"/>
</dbReference>
<sequence length="134" mass="15193">MCFEWRQARLNAINVVLLMCGISDTHGMMPLFGNTMLTTEVSREFHGKERKSRFNLKKCLASALSKDLNRLLLEENEADITLCAGSSAFRVHRVVLLARAAHLLEGASLDSELIHLKNFEPTELKNFYCKSSDY</sequence>
<dbReference type="Gene3D" id="3.30.710.10">
    <property type="entry name" value="Potassium Channel Kv1.1, Chain A"/>
    <property type="match status" value="1"/>
</dbReference>
<proteinExistence type="predicted"/>
<evidence type="ECO:0000313" key="2">
    <source>
        <dbReference type="EMBL" id="KAJ8418545.1"/>
    </source>
</evidence>
<dbReference type="InterPro" id="IPR011333">
    <property type="entry name" value="SKP1/BTB/POZ_sf"/>
</dbReference>
<comment type="caution">
    <text evidence="2">The sequence shown here is derived from an EMBL/GenBank/DDBJ whole genome shotgun (WGS) entry which is preliminary data.</text>
</comment>
<dbReference type="SUPFAM" id="SSF54695">
    <property type="entry name" value="POZ domain"/>
    <property type="match status" value="1"/>
</dbReference>
<dbReference type="EMBL" id="JAINUG010000001">
    <property type="protein sequence ID" value="KAJ8418545.1"/>
    <property type="molecule type" value="Genomic_DNA"/>
</dbReference>
<feature type="signal peptide" evidence="1">
    <location>
        <begin position="1"/>
        <end position="27"/>
    </location>
</feature>
<evidence type="ECO:0008006" key="4">
    <source>
        <dbReference type="Google" id="ProtNLM"/>
    </source>
</evidence>
<name>A0AAD7X342_9TELE</name>
<protein>
    <recommendedName>
        <fullName evidence="4">BTB domain-containing protein</fullName>
    </recommendedName>
</protein>
<gene>
    <name evidence="2" type="ORF">AAFF_G00000440</name>
</gene>
<keyword evidence="1" id="KW-0732">Signal</keyword>
<evidence type="ECO:0000256" key="1">
    <source>
        <dbReference type="SAM" id="SignalP"/>
    </source>
</evidence>
<feature type="chain" id="PRO_5041959530" description="BTB domain-containing protein" evidence="1">
    <location>
        <begin position="28"/>
        <end position="134"/>
    </location>
</feature>
<reference evidence="2" key="1">
    <citation type="journal article" date="2023" name="Science">
        <title>Genome structures resolve the early diversification of teleost fishes.</title>
        <authorList>
            <person name="Parey E."/>
            <person name="Louis A."/>
            <person name="Montfort J."/>
            <person name="Bouchez O."/>
            <person name="Roques C."/>
            <person name="Iampietro C."/>
            <person name="Lluch J."/>
            <person name="Castinel A."/>
            <person name="Donnadieu C."/>
            <person name="Desvignes T."/>
            <person name="Floi Bucao C."/>
            <person name="Jouanno E."/>
            <person name="Wen M."/>
            <person name="Mejri S."/>
            <person name="Dirks R."/>
            <person name="Jansen H."/>
            <person name="Henkel C."/>
            <person name="Chen W.J."/>
            <person name="Zahm M."/>
            <person name="Cabau C."/>
            <person name="Klopp C."/>
            <person name="Thompson A.W."/>
            <person name="Robinson-Rechavi M."/>
            <person name="Braasch I."/>
            <person name="Lecointre G."/>
            <person name="Bobe J."/>
            <person name="Postlethwait J.H."/>
            <person name="Berthelot C."/>
            <person name="Roest Crollius H."/>
            <person name="Guiguen Y."/>
        </authorList>
    </citation>
    <scope>NUCLEOTIDE SEQUENCE</scope>
    <source>
        <strain evidence="2">NC1722</strain>
    </source>
</reference>
<accession>A0AAD7X342</accession>
<organism evidence="2 3">
    <name type="scientific">Aldrovandia affinis</name>
    <dbReference type="NCBI Taxonomy" id="143900"/>
    <lineage>
        <taxon>Eukaryota</taxon>
        <taxon>Metazoa</taxon>
        <taxon>Chordata</taxon>
        <taxon>Craniata</taxon>
        <taxon>Vertebrata</taxon>
        <taxon>Euteleostomi</taxon>
        <taxon>Actinopterygii</taxon>
        <taxon>Neopterygii</taxon>
        <taxon>Teleostei</taxon>
        <taxon>Notacanthiformes</taxon>
        <taxon>Halosauridae</taxon>
        <taxon>Aldrovandia</taxon>
    </lineage>
</organism>
<keyword evidence="3" id="KW-1185">Reference proteome</keyword>
<dbReference type="AlphaFoldDB" id="A0AAD7X342"/>
<evidence type="ECO:0000313" key="3">
    <source>
        <dbReference type="Proteomes" id="UP001221898"/>
    </source>
</evidence>